<organism evidence="1 2">
    <name type="scientific">Gordonia effusa NBRC 100432</name>
    <dbReference type="NCBI Taxonomy" id="1077974"/>
    <lineage>
        <taxon>Bacteria</taxon>
        <taxon>Bacillati</taxon>
        <taxon>Actinomycetota</taxon>
        <taxon>Actinomycetes</taxon>
        <taxon>Mycobacteriales</taxon>
        <taxon>Gordoniaceae</taxon>
        <taxon>Gordonia</taxon>
    </lineage>
</organism>
<reference evidence="1 2" key="1">
    <citation type="submission" date="2011-12" db="EMBL/GenBank/DDBJ databases">
        <title>Whole genome shotgun sequence of Gordonia effusa NBRC 100432.</title>
        <authorList>
            <person name="Yoshida I."/>
            <person name="Takarada H."/>
            <person name="Hosoyama A."/>
            <person name="Tsuchikane K."/>
            <person name="Katsumata H."/>
            <person name="Yamazaki S."/>
            <person name="Fujita N."/>
        </authorList>
    </citation>
    <scope>NUCLEOTIDE SEQUENCE [LARGE SCALE GENOMIC DNA]</scope>
    <source>
        <strain evidence="1 2">NBRC 100432</strain>
    </source>
</reference>
<evidence type="ECO:0000313" key="1">
    <source>
        <dbReference type="EMBL" id="GAB20662.1"/>
    </source>
</evidence>
<gene>
    <name evidence="1" type="ORF">GOEFS_121_00640</name>
</gene>
<protein>
    <submittedName>
        <fullName evidence="1">Uncharacterized protein</fullName>
    </submittedName>
</protein>
<keyword evidence="2" id="KW-1185">Reference proteome</keyword>
<accession>H0R6G1</accession>
<sequence>MAAPISNWANTRTVIDVETLIGKNLHEANQVLGQENGPRKGAPGMYLYEISASFNNGTPVMRDFGDRPQDWIIVGACGRTGNAVSLGLVDRPFVTPEVEAAAHKNKYAGDLFECPGERVSSVTVTPIPK</sequence>
<dbReference type="Proteomes" id="UP000035034">
    <property type="component" value="Unassembled WGS sequence"/>
</dbReference>
<dbReference type="AlphaFoldDB" id="H0R6G1"/>
<comment type="caution">
    <text evidence="1">The sequence shown here is derived from an EMBL/GenBank/DDBJ whole genome shotgun (WGS) entry which is preliminary data.</text>
</comment>
<evidence type="ECO:0000313" key="2">
    <source>
        <dbReference type="Proteomes" id="UP000035034"/>
    </source>
</evidence>
<dbReference type="EMBL" id="BAEH01000121">
    <property type="protein sequence ID" value="GAB20662.1"/>
    <property type="molecule type" value="Genomic_DNA"/>
</dbReference>
<proteinExistence type="predicted"/>
<name>H0R6G1_9ACTN</name>